<proteinExistence type="predicted"/>
<protein>
    <submittedName>
        <fullName evidence="2">SGNH hydrolase</fullName>
    </submittedName>
</protein>
<name>A0A177YLY0_9NOCA</name>
<dbReference type="Pfam" id="PF13472">
    <property type="entry name" value="Lipase_GDSL_2"/>
    <property type="match status" value="1"/>
</dbReference>
<keyword evidence="3" id="KW-1185">Reference proteome</keyword>
<dbReference type="Gene3D" id="3.40.50.1110">
    <property type="entry name" value="SGNH hydrolase"/>
    <property type="match status" value="1"/>
</dbReference>
<evidence type="ECO:0000313" key="2">
    <source>
        <dbReference type="EMBL" id="OAK56038.1"/>
    </source>
</evidence>
<feature type="domain" description="SGNH hydrolase-type esterase" evidence="1">
    <location>
        <begin position="9"/>
        <end position="182"/>
    </location>
</feature>
<dbReference type="CDD" id="cd01832">
    <property type="entry name" value="SGNH_hydrolase_like_1"/>
    <property type="match status" value="1"/>
</dbReference>
<dbReference type="PANTHER" id="PTHR43784:SF2">
    <property type="entry name" value="GDSL-LIKE LIPASE_ACYLHYDROLASE, PUTATIVE (AFU_ORTHOLOGUE AFUA_2G00820)-RELATED"/>
    <property type="match status" value="1"/>
</dbReference>
<dbReference type="EMBL" id="LVHI01000006">
    <property type="protein sequence ID" value="OAK56038.1"/>
    <property type="molecule type" value="Genomic_DNA"/>
</dbReference>
<dbReference type="InterPro" id="IPR053140">
    <property type="entry name" value="GDSL_Rv0518-like"/>
</dbReference>
<dbReference type="GO" id="GO:0016787">
    <property type="term" value="F:hydrolase activity"/>
    <property type="evidence" value="ECO:0007669"/>
    <property type="project" value="UniProtKB-KW"/>
</dbReference>
<dbReference type="InterPro" id="IPR036514">
    <property type="entry name" value="SGNH_hydro_sf"/>
</dbReference>
<dbReference type="PANTHER" id="PTHR43784">
    <property type="entry name" value="GDSL-LIKE LIPASE/ACYLHYDROLASE, PUTATIVE (AFU_ORTHOLOGUE AFUA_2G00820)-RELATED"/>
    <property type="match status" value="1"/>
</dbReference>
<dbReference type="AlphaFoldDB" id="A0A177YLY0"/>
<dbReference type="SUPFAM" id="SSF52266">
    <property type="entry name" value="SGNH hydrolase"/>
    <property type="match status" value="1"/>
</dbReference>
<sequence length="253" mass="27931">MPRIDSYIALGDSFTEGVGDTDPASPNGVKGWADRVAEQLAVGNLEFRYANLAVRGKLLDQVIEDQVGIAIEAAPDLVTIYAGGNDMMRPKVDIDGIVARYDAALADLKATGARVVAFTAYDAGWSPIFRMLRGRTAIYNELLRGVAERRGVELVDYWRFDGYDDPRMWDWDRLHMSTLGHTRMAAEVLDFLGVPHSIEVDALDPLPPLAAAERRRENTEWVRSFAGPWVSRRLRGTSSGDGVAPKHSSLQSL</sequence>
<organism evidence="2 3">
    <name type="scientific">Rhodococcoides kyotonense</name>
    <dbReference type="NCBI Taxonomy" id="398843"/>
    <lineage>
        <taxon>Bacteria</taxon>
        <taxon>Bacillati</taxon>
        <taxon>Actinomycetota</taxon>
        <taxon>Actinomycetes</taxon>
        <taxon>Mycobacteriales</taxon>
        <taxon>Nocardiaceae</taxon>
        <taxon>Rhodococcoides</taxon>
    </lineage>
</organism>
<dbReference type="InterPro" id="IPR013830">
    <property type="entry name" value="SGNH_hydro"/>
</dbReference>
<gene>
    <name evidence="2" type="ORF">A3K89_17690</name>
</gene>
<keyword evidence="2" id="KW-0378">Hydrolase</keyword>
<evidence type="ECO:0000259" key="1">
    <source>
        <dbReference type="Pfam" id="PF13472"/>
    </source>
</evidence>
<comment type="caution">
    <text evidence="2">The sequence shown here is derived from an EMBL/GenBank/DDBJ whole genome shotgun (WGS) entry which is preliminary data.</text>
</comment>
<dbReference type="Proteomes" id="UP000077519">
    <property type="component" value="Unassembled WGS sequence"/>
</dbReference>
<accession>A0A177YLY0</accession>
<evidence type="ECO:0000313" key="3">
    <source>
        <dbReference type="Proteomes" id="UP000077519"/>
    </source>
</evidence>
<reference evidence="2 3" key="1">
    <citation type="submission" date="2016-03" db="EMBL/GenBank/DDBJ databases">
        <title>Genome sequence of Rhodococcus kyotonensis KB10.</title>
        <authorList>
            <person name="Jeong H."/>
            <person name="Hong C.E."/>
            <person name="Jo S.H."/>
            <person name="Park J.M."/>
        </authorList>
    </citation>
    <scope>NUCLEOTIDE SEQUENCE [LARGE SCALE GENOMIC DNA]</scope>
    <source>
        <strain evidence="2 3">KB10</strain>
    </source>
</reference>
<dbReference type="RefSeq" id="WP_068422695.1">
    <property type="nucleotide sequence ID" value="NZ_LVHI01000006.1"/>
</dbReference>